<dbReference type="InterPro" id="IPR053228">
    <property type="entry name" value="Stereospecific_Lipase"/>
</dbReference>
<dbReference type="Proteomes" id="UP000799539">
    <property type="component" value="Unassembled WGS sequence"/>
</dbReference>
<reference evidence="2" key="1">
    <citation type="journal article" date="2020" name="Stud. Mycol.">
        <title>101 Dothideomycetes genomes: a test case for predicting lifestyles and emergence of pathogens.</title>
        <authorList>
            <person name="Haridas S."/>
            <person name="Albert R."/>
            <person name="Binder M."/>
            <person name="Bloem J."/>
            <person name="Labutti K."/>
            <person name="Salamov A."/>
            <person name="Andreopoulos B."/>
            <person name="Baker S."/>
            <person name="Barry K."/>
            <person name="Bills G."/>
            <person name="Bluhm B."/>
            <person name="Cannon C."/>
            <person name="Castanera R."/>
            <person name="Culley D."/>
            <person name="Daum C."/>
            <person name="Ezra D."/>
            <person name="Gonzalez J."/>
            <person name="Henrissat B."/>
            <person name="Kuo A."/>
            <person name="Liang C."/>
            <person name="Lipzen A."/>
            <person name="Lutzoni F."/>
            <person name="Magnuson J."/>
            <person name="Mondo S."/>
            <person name="Nolan M."/>
            <person name="Ohm R."/>
            <person name="Pangilinan J."/>
            <person name="Park H.-J."/>
            <person name="Ramirez L."/>
            <person name="Alfaro M."/>
            <person name="Sun H."/>
            <person name="Tritt A."/>
            <person name="Yoshinaga Y."/>
            <person name="Zwiers L.-H."/>
            <person name="Turgeon B."/>
            <person name="Goodwin S."/>
            <person name="Spatafora J."/>
            <person name="Crous P."/>
            <person name="Grigoriev I."/>
        </authorList>
    </citation>
    <scope>NUCLEOTIDE SEQUENCE</scope>
    <source>
        <strain evidence="2">SCOH1-5</strain>
    </source>
</reference>
<dbReference type="PANTHER" id="PTHR37574">
    <property type="entry name" value="LIPASE B"/>
    <property type="match status" value="1"/>
</dbReference>
<dbReference type="EMBL" id="ML992663">
    <property type="protein sequence ID" value="KAF2217275.1"/>
    <property type="molecule type" value="Genomic_DNA"/>
</dbReference>
<dbReference type="Gene3D" id="3.40.50.1820">
    <property type="entry name" value="alpha/beta hydrolase"/>
    <property type="match status" value="1"/>
</dbReference>
<evidence type="ECO:0000256" key="1">
    <source>
        <dbReference type="SAM" id="SignalP"/>
    </source>
</evidence>
<keyword evidence="3" id="KW-1185">Reference proteome</keyword>
<evidence type="ECO:0000313" key="3">
    <source>
        <dbReference type="Proteomes" id="UP000799539"/>
    </source>
</evidence>
<dbReference type="AlphaFoldDB" id="A0A6A6FUU0"/>
<dbReference type="PANTHER" id="PTHR37574:SF1">
    <property type="entry name" value="LIPASE B"/>
    <property type="match status" value="1"/>
</dbReference>
<accession>A0A6A6FUU0</accession>
<keyword evidence="1" id="KW-0732">Signal</keyword>
<evidence type="ECO:0008006" key="4">
    <source>
        <dbReference type="Google" id="ProtNLM"/>
    </source>
</evidence>
<proteinExistence type="predicted"/>
<feature type="chain" id="PRO_5025482152" description="Lipase B" evidence="1">
    <location>
        <begin position="19"/>
        <end position="445"/>
    </location>
</feature>
<dbReference type="InterPro" id="IPR029058">
    <property type="entry name" value="AB_hydrolase_fold"/>
</dbReference>
<name>A0A6A6FUU0_9PEZI</name>
<gene>
    <name evidence="2" type="ORF">CERZMDRAFT_109038</name>
</gene>
<protein>
    <recommendedName>
        <fullName evidence="4">Lipase B</fullName>
    </recommendedName>
</protein>
<dbReference type="OrthoDB" id="4605274at2759"/>
<dbReference type="SUPFAM" id="SSF53474">
    <property type="entry name" value="alpha/beta-Hydrolases"/>
    <property type="match status" value="1"/>
</dbReference>
<feature type="signal peptide" evidence="1">
    <location>
        <begin position="1"/>
        <end position="18"/>
    </location>
</feature>
<sequence length="445" mass="46855">MAILKTLAGVCFATSVLAGPTPTENEVAKVEARQGTTNAPIFNQEDLAAALRSLSAGGTVATAILTNIIQRLAATDPRDIFQNGAEILLGGLAGPGDFVTIARAYAVESNNNNFNPLPAVPPVFPSAGPNDAPYSLSEAQLRRVIYIPPEYTYGRKPPVLFIPGTGARAGSNFGPNIAKLFREQDVADPVFVNIPNENLDDVQIAAEYVAYAINYISRISGNRKVNSVSWSQGSIDAQWALKYWPSTRENLVNKISISGDYHGTILAQLLCPGFPTPGCVPAVAQQNFNSTFIRTLRTRGGDSAYVPTTNIYSIFDEIVQPQQDPNASGSLFGSPDLVSNTEIQSVCTALLPGGAPNVNHEGVLYNALAYALAKDAIVNGGPGRLSRVDTELACAQFAAPGLSLADILATSAVIPIAAAAIVAYPEKVADEPPIMPYASGDTPPA</sequence>
<organism evidence="2 3">
    <name type="scientific">Cercospora zeae-maydis SCOH1-5</name>
    <dbReference type="NCBI Taxonomy" id="717836"/>
    <lineage>
        <taxon>Eukaryota</taxon>
        <taxon>Fungi</taxon>
        <taxon>Dikarya</taxon>
        <taxon>Ascomycota</taxon>
        <taxon>Pezizomycotina</taxon>
        <taxon>Dothideomycetes</taxon>
        <taxon>Dothideomycetidae</taxon>
        <taxon>Mycosphaerellales</taxon>
        <taxon>Mycosphaerellaceae</taxon>
        <taxon>Cercospora</taxon>
    </lineage>
</organism>
<evidence type="ECO:0000313" key="2">
    <source>
        <dbReference type="EMBL" id="KAF2217275.1"/>
    </source>
</evidence>